<evidence type="ECO:0000256" key="1">
    <source>
        <dbReference type="SAM" id="MobiDB-lite"/>
    </source>
</evidence>
<feature type="transmembrane region" description="Helical" evidence="2">
    <location>
        <begin position="42"/>
        <end position="65"/>
    </location>
</feature>
<proteinExistence type="predicted"/>
<dbReference type="EnsemblPlants" id="evm.model.08.854">
    <property type="protein sequence ID" value="cds.evm.model.08.854"/>
    <property type="gene ID" value="evm.TU.08.854"/>
</dbReference>
<evidence type="ECO:0000256" key="2">
    <source>
        <dbReference type="SAM" id="Phobius"/>
    </source>
</evidence>
<dbReference type="Proteomes" id="UP000596661">
    <property type="component" value="Chromosome 8"/>
</dbReference>
<dbReference type="AlphaFoldDB" id="A0A803QCK7"/>
<sequence>MNQGLGKKATLTGTRQRVAGERRCPKKELEVREKEVMELCSAAMAAIVVVSLVRILRVFALLSLLPLPPRSFFRTDI</sequence>
<evidence type="ECO:0000313" key="3">
    <source>
        <dbReference type="EnsemblPlants" id="cds.evm.model.08.854"/>
    </source>
</evidence>
<feature type="region of interest" description="Disordered" evidence="1">
    <location>
        <begin position="1"/>
        <end position="23"/>
    </location>
</feature>
<protein>
    <submittedName>
        <fullName evidence="3">Uncharacterized protein</fullName>
    </submittedName>
</protein>
<dbReference type="EMBL" id="UZAU01000694">
    <property type="status" value="NOT_ANNOTATED_CDS"/>
    <property type="molecule type" value="Genomic_DNA"/>
</dbReference>
<keyword evidence="2" id="KW-0812">Transmembrane</keyword>
<keyword evidence="2" id="KW-1133">Transmembrane helix</keyword>
<name>A0A803QCK7_CANSA</name>
<dbReference type="Gramene" id="evm.model.08.854">
    <property type="protein sequence ID" value="cds.evm.model.08.854"/>
    <property type="gene ID" value="evm.TU.08.854"/>
</dbReference>
<accession>A0A803QCK7</accession>
<reference evidence="3" key="2">
    <citation type="submission" date="2021-03" db="UniProtKB">
        <authorList>
            <consortium name="EnsemblPlants"/>
        </authorList>
    </citation>
    <scope>IDENTIFICATION</scope>
</reference>
<reference evidence="3" key="1">
    <citation type="submission" date="2018-11" db="EMBL/GenBank/DDBJ databases">
        <authorList>
            <person name="Grassa J C."/>
        </authorList>
    </citation>
    <scope>NUCLEOTIDE SEQUENCE [LARGE SCALE GENOMIC DNA]</scope>
</reference>
<keyword evidence="2" id="KW-0472">Membrane</keyword>
<evidence type="ECO:0000313" key="4">
    <source>
        <dbReference type="Proteomes" id="UP000596661"/>
    </source>
</evidence>
<keyword evidence="4" id="KW-1185">Reference proteome</keyword>
<organism evidence="3 4">
    <name type="scientific">Cannabis sativa</name>
    <name type="common">Hemp</name>
    <name type="synonym">Marijuana</name>
    <dbReference type="NCBI Taxonomy" id="3483"/>
    <lineage>
        <taxon>Eukaryota</taxon>
        <taxon>Viridiplantae</taxon>
        <taxon>Streptophyta</taxon>
        <taxon>Embryophyta</taxon>
        <taxon>Tracheophyta</taxon>
        <taxon>Spermatophyta</taxon>
        <taxon>Magnoliopsida</taxon>
        <taxon>eudicotyledons</taxon>
        <taxon>Gunneridae</taxon>
        <taxon>Pentapetalae</taxon>
        <taxon>rosids</taxon>
        <taxon>fabids</taxon>
        <taxon>Rosales</taxon>
        <taxon>Cannabaceae</taxon>
        <taxon>Cannabis</taxon>
    </lineage>
</organism>